<dbReference type="GO" id="GO:0051537">
    <property type="term" value="F:2 iron, 2 sulfur cluster binding"/>
    <property type="evidence" value="ECO:0007669"/>
    <property type="project" value="UniProtKB-KW"/>
</dbReference>
<evidence type="ECO:0000256" key="3">
    <source>
        <dbReference type="ARBA" id="ARBA00023002"/>
    </source>
</evidence>
<dbReference type="Gene3D" id="2.102.10.10">
    <property type="entry name" value="Rieske [2Fe-2S] iron-sulphur domain"/>
    <property type="match status" value="1"/>
</dbReference>
<dbReference type="PROSITE" id="PS51296">
    <property type="entry name" value="RIESKE"/>
    <property type="match status" value="1"/>
</dbReference>
<evidence type="ECO:0000256" key="5">
    <source>
        <dbReference type="ARBA" id="ARBA00023014"/>
    </source>
</evidence>
<keyword evidence="1" id="KW-0001">2Fe-2S</keyword>
<keyword evidence="8" id="KW-1185">Reference proteome</keyword>
<keyword evidence="2" id="KW-0479">Metal-binding</keyword>
<comment type="caution">
    <text evidence="7">The sequence shown here is derived from an EMBL/GenBank/DDBJ whole genome shotgun (WGS) entry which is preliminary data.</text>
</comment>
<proteinExistence type="predicted"/>
<dbReference type="CDD" id="cd03469">
    <property type="entry name" value="Rieske_RO_Alpha_N"/>
    <property type="match status" value="1"/>
</dbReference>
<dbReference type="PANTHER" id="PTHR21266:SF59">
    <property type="entry name" value="BLR4922 PROTEIN"/>
    <property type="match status" value="1"/>
</dbReference>
<dbReference type="InterPro" id="IPR036922">
    <property type="entry name" value="Rieske_2Fe-2S_sf"/>
</dbReference>
<evidence type="ECO:0000313" key="8">
    <source>
        <dbReference type="Proteomes" id="UP000053681"/>
    </source>
</evidence>
<organism evidence="7 8">
    <name type="scientific">Priestia veravalensis</name>
    <dbReference type="NCBI Taxonomy" id="1414648"/>
    <lineage>
        <taxon>Bacteria</taxon>
        <taxon>Bacillati</taxon>
        <taxon>Bacillota</taxon>
        <taxon>Bacilli</taxon>
        <taxon>Bacillales</taxon>
        <taxon>Bacillaceae</taxon>
        <taxon>Priestia</taxon>
    </lineage>
</organism>
<dbReference type="InterPro" id="IPR044043">
    <property type="entry name" value="VanA_C_cat"/>
</dbReference>
<keyword evidence="3" id="KW-0560">Oxidoreductase</keyword>
<evidence type="ECO:0000259" key="6">
    <source>
        <dbReference type="PROSITE" id="PS51296"/>
    </source>
</evidence>
<feature type="domain" description="Rieske" evidence="6">
    <location>
        <begin position="11"/>
        <end position="114"/>
    </location>
</feature>
<keyword evidence="4" id="KW-0408">Iron</keyword>
<dbReference type="Pfam" id="PF19112">
    <property type="entry name" value="VanA_C"/>
    <property type="match status" value="1"/>
</dbReference>
<dbReference type="InterPro" id="IPR017941">
    <property type="entry name" value="Rieske_2Fe-2S"/>
</dbReference>
<reference evidence="7 8" key="1">
    <citation type="submission" date="2015-11" db="EMBL/GenBank/DDBJ databases">
        <title>Bacillus caseinolyticus sp nov.</title>
        <authorList>
            <person name="Dastager S.G."/>
            <person name="Mawlankar R."/>
        </authorList>
    </citation>
    <scope>NUCLEOTIDE SEQUENCE [LARGE SCALE GENOMIC DNA]</scope>
    <source>
        <strain evidence="7 8">SGD-V-76</strain>
    </source>
</reference>
<dbReference type="EMBL" id="LNQP01000019">
    <property type="protein sequence ID" value="KSU88575.1"/>
    <property type="molecule type" value="Genomic_DNA"/>
</dbReference>
<dbReference type="Pfam" id="PF00355">
    <property type="entry name" value="Rieske"/>
    <property type="match status" value="1"/>
</dbReference>
<dbReference type="Proteomes" id="UP000053681">
    <property type="component" value="Unassembled WGS sequence"/>
</dbReference>
<dbReference type="Gene3D" id="3.90.380.10">
    <property type="entry name" value="Naphthalene 1,2-dioxygenase Alpha Subunit, Chain A, domain 1"/>
    <property type="match status" value="1"/>
</dbReference>
<evidence type="ECO:0000256" key="2">
    <source>
        <dbReference type="ARBA" id="ARBA00022723"/>
    </source>
</evidence>
<accession>A0A0V8JNF5</accession>
<dbReference type="RefSeq" id="WP_025910335.1">
    <property type="nucleotide sequence ID" value="NZ_KQ758637.1"/>
</dbReference>
<dbReference type="PANTHER" id="PTHR21266">
    <property type="entry name" value="IRON-SULFUR DOMAIN CONTAINING PROTEIN"/>
    <property type="match status" value="1"/>
</dbReference>
<evidence type="ECO:0000256" key="1">
    <source>
        <dbReference type="ARBA" id="ARBA00022714"/>
    </source>
</evidence>
<dbReference type="InterPro" id="IPR050584">
    <property type="entry name" value="Cholesterol_7-desaturase"/>
</dbReference>
<dbReference type="GO" id="GO:0016705">
    <property type="term" value="F:oxidoreductase activity, acting on paired donors, with incorporation or reduction of molecular oxygen"/>
    <property type="evidence" value="ECO:0007669"/>
    <property type="project" value="UniProtKB-ARBA"/>
</dbReference>
<evidence type="ECO:0000256" key="4">
    <source>
        <dbReference type="ARBA" id="ARBA00023004"/>
    </source>
</evidence>
<dbReference type="GO" id="GO:0004497">
    <property type="term" value="F:monooxygenase activity"/>
    <property type="evidence" value="ECO:0007669"/>
    <property type="project" value="UniProtKB-ARBA"/>
</dbReference>
<dbReference type="SUPFAM" id="SSF55961">
    <property type="entry name" value="Bet v1-like"/>
    <property type="match status" value="1"/>
</dbReference>
<sequence>MFKDTVLAKEWLPVAYSQDLGADPLAVKVLEERVVLFRVRGAIKAFKDLCIHRGAALSLGKVKDDCIVCPYHGWEYNVDGQCKKIPQQPPNRAIPLKAKAIVYQCREVYGMIWVRLSEQGSDAAEPLPYYEEYNHPSFKTVHAYAHTMNAAAPRVVENFLDVSHLAFVHEGSLGHPDYTEIPDYKVNWRDNHYVSDEIEVYADADGTGNWSTIYYTFEILRPTVARLKKVNYQTNEIFSMLFAVLPQEQLKSTVFALVSRNYELDKPDEYFQEFQQLIIEQDTGIVESQKPEELPLDLQAELHLNPDRVSIAYRKWLGELGVEFGSDVGRKAKTI</sequence>
<gene>
    <name evidence="7" type="ORF">AS180_07010</name>
</gene>
<dbReference type="AlphaFoldDB" id="A0A0V8JNF5"/>
<dbReference type="GO" id="GO:0046872">
    <property type="term" value="F:metal ion binding"/>
    <property type="evidence" value="ECO:0007669"/>
    <property type="project" value="UniProtKB-KW"/>
</dbReference>
<keyword evidence="5" id="KW-0411">Iron-sulfur</keyword>
<name>A0A0V8JNF5_9BACI</name>
<protein>
    <submittedName>
        <fullName evidence="7">(2Fe-2S)-binding protein</fullName>
    </submittedName>
</protein>
<evidence type="ECO:0000313" key="7">
    <source>
        <dbReference type="EMBL" id="KSU88575.1"/>
    </source>
</evidence>
<dbReference type="SUPFAM" id="SSF50022">
    <property type="entry name" value="ISP domain"/>
    <property type="match status" value="1"/>
</dbReference>